<dbReference type="PROSITE" id="PS50234">
    <property type="entry name" value="VWFA"/>
    <property type="match status" value="1"/>
</dbReference>
<dbReference type="InterPro" id="IPR036465">
    <property type="entry name" value="vWFA_dom_sf"/>
</dbReference>
<dbReference type="GO" id="GO:0005229">
    <property type="term" value="F:intracellularly calcium-gated chloride channel activity"/>
    <property type="evidence" value="ECO:0007669"/>
    <property type="project" value="TreeGrafter"/>
</dbReference>
<dbReference type="InterPro" id="IPR013783">
    <property type="entry name" value="Ig-like_fold"/>
</dbReference>
<accession>A0AAD8D5V1</accession>
<dbReference type="SUPFAM" id="SSF53300">
    <property type="entry name" value="vWA-like"/>
    <property type="match status" value="1"/>
</dbReference>
<name>A0AAD8D5V1_ACIOX</name>
<dbReference type="InterPro" id="IPR051266">
    <property type="entry name" value="CLCR"/>
</dbReference>
<dbReference type="Gene3D" id="3.40.50.410">
    <property type="entry name" value="von Willebrand factor, type A domain"/>
    <property type="match status" value="1"/>
</dbReference>
<dbReference type="PANTHER" id="PTHR10579:SF172">
    <property type="entry name" value="CALCIUM-ACTIVATED CHLORIDE CHANNEL REGULATOR 4 PRECURSOR-RELATED"/>
    <property type="match status" value="1"/>
</dbReference>
<feature type="chain" id="PRO_5042079027" evidence="2">
    <location>
        <begin position="20"/>
        <end position="899"/>
    </location>
</feature>
<dbReference type="SMART" id="SM00327">
    <property type="entry name" value="VWA"/>
    <property type="match status" value="1"/>
</dbReference>
<keyword evidence="5" id="KW-1185">Reference proteome</keyword>
<dbReference type="Proteomes" id="UP001230051">
    <property type="component" value="Unassembled WGS sequence"/>
</dbReference>
<keyword evidence="1" id="KW-1133">Transmembrane helix</keyword>
<dbReference type="Pfam" id="PF13519">
    <property type="entry name" value="VWA_2"/>
    <property type="match status" value="1"/>
</dbReference>
<dbReference type="CDD" id="cd00198">
    <property type="entry name" value="vWFA"/>
    <property type="match status" value="1"/>
</dbReference>
<comment type="caution">
    <text evidence="4">The sequence shown here is derived from an EMBL/GenBank/DDBJ whole genome shotgun (WGS) entry which is preliminary data.</text>
</comment>
<dbReference type="Gene3D" id="2.60.40.10">
    <property type="entry name" value="Immunoglobulins"/>
    <property type="match status" value="1"/>
</dbReference>
<evidence type="ECO:0000313" key="4">
    <source>
        <dbReference type="EMBL" id="KAK1164187.1"/>
    </source>
</evidence>
<dbReference type="NCBIfam" id="NF041940">
    <property type="entry name" value="choice_anch_X"/>
    <property type="match status" value="1"/>
</dbReference>
<evidence type="ECO:0000256" key="2">
    <source>
        <dbReference type="SAM" id="SignalP"/>
    </source>
</evidence>
<sequence>MNCFAILLGFILSSAKVTSFKVKLVDNGYNNVVIAIHEHISANENLLGNIKNMVTRASEVLYNATRKRAFFRDVKILIPRTWGKRKGTQTPTYETYNQANVFIAESRHRDGPYTLQFRGCGKEGRYIHFTPDFLLNDAFIKKYGPREKVFVHEWAHLRWGVFNEYDESTPFYRPNLKSRLESTSRCPKDIAGDFCMPSSTPGDCSPCNDEFPDLCVFTPHSTQNTNVSMMFMPSLESVNMFCDSESHNAEALNDQNRKCDYRSTWDVISESEDFKDNSNKPVYLDSPTPTFTVLQPKDRVFCLVLDVSGSMGGEGRLTRLRQASVLFLKYILEEDSKVAIVTFNSNALIKRHLTEISDDDTRNQLIKDLPTTASGGTNICSGLKMGFEVLEKDGSSEGDEIILLTDGEDSTVGSCFDEVTKKGTKIHSIALGPNAEKDLEKFPQRTGGFMFSTSDTFSSNGLLDAFMEISDDSLQLENTGKDIEPKGSFVGEVEVDSAVGNKTIFLVTWKTDSTPTMIIIDPDRKEYKNNDFKIEEHLHIGTLQIPDTAKKGTWMYNILNTDNNQQNVALTVLTKPSDSKNTPVLVNTYQTPGQPEAIFVEIFQDFSPVINAEVTAIIETEKGSPSTQKLFDSGSGADLIRNDGIYSGFYRPTTTGRHSFKVRIKRIKKQSKQEPASASHAMYVRSYFENGALHWNPPKPPVSDNLIPVEDFSRTKSGGAFIVTEVPPAGEDVYPPCRITDFAAAMENDTVMLSWTAPGDDLDEGTALEYELRISGNVQELRNRFHNATKVNTTAIRPLPARSKEEFSFVPETTNDTVIYLAIRALDETGLASDLSNIEQVTIAKPAVPTTTTNIKDDNKKYHILGIAVASVVGVTCLIIIIIAYAVQKRRSGQLNIVI</sequence>
<dbReference type="PANTHER" id="PTHR10579">
    <property type="entry name" value="CALCIUM-ACTIVATED CHLORIDE CHANNEL REGULATOR"/>
    <property type="match status" value="1"/>
</dbReference>
<feature type="domain" description="VWFA" evidence="3">
    <location>
        <begin position="300"/>
        <end position="469"/>
    </location>
</feature>
<dbReference type="GO" id="GO:0005886">
    <property type="term" value="C:plasma membrane"/>
    <property type="evidence" value="ECO:0007669"/>
    <property type="project" value="TreeGrafter"/>
</dbReference>
<evidence type="ECO:0000313" key="5">
    <source>
        <dbReference type="Proteomes" id="UP001230051"/>
    </source>
</evidence>
<dbReference type="Pfam" id="PF08434">
    <property type="entry name" value="CLCA"/>
    <property type="match status" value="1"/>
</dbReference>
<keyword evidence="2" id="KW-0732">Signal</keyword>
<gene>
    <name evidence="4" type="primary">CLCA2</name>
    <name evidence="4" type="ORF">AOXY_G16207</name>
</gene>
<feature type="transmembrane region" description="Helical" evidence="1">
    <location>
        <begin position="862"/>
        <end position="887"/>
    </location>
</feature>
<evidence type="ECO:0000256" key="1">
    <source>
        <dbReference type="SAM" id="Phobius"/>
    </source>
</evidence>
<proteinExistence type="predicted"/>
<organism evidence="4 5">
    <name type="scientific">Acipenser oxyrinchus oxyrinchus</name>
    <dbReference type="NCBI Taxonomy" id="40147"/>
    <lineage>
        <taxon>Eukaryota</taxon>
        <taxon>Metazoa</taxon>
        <taxon>Chordata</taxon>
        <taxon>Craniata</taxon>
        <taxon>Vertebrata</taxon>
        <taxon>Euteleostomi</taxon>
        <taxon>Actinopterygii</taxon>
        <taxon>Chondrostei</taxon>
        <taxon>Acipenseriformes</taxon>
        <taxon>Acipenseridae</taxon>
        <taxon>Acipenser</taxon>
    </lineage>
</organism>
<feature type="signal peptide" evidence="2">
    <location>
        <begin position="1"/>
        <end position="19"/>
    </location>
</feature>
<protein>
    <submittedName>
        <fullName evidence="4">Calcium-activated chloride channel regulator 2-like</fullName>
    </submittedName>
</protein>
<evidence type="ECO:0000259" key="3">
    <source>
        <dbReference type="PROSITE" id="PS50234"/>
    </source>
</evidence>
<keyword evidence="1" id="KW-0812">Transmembrane</keyword>
<dbReference type="AlphaFoldDB" id="A0AAD8D5V1"/>
<reference evidence="4" key="1">
    <citation type="submission" date="2022-02" db="EMBL/GenBank/DDBJ databases">
        <title>Atlantic sturgeon de novo genome assembly.</title>
        <authorList>
            <person name="Stock M."/>
            <person name="Klopp C."/>
            <person name="Guiguen Y."/>
            <person name="Cabau C."/>
            <person name="Parinello H."/>
            <person name="Santidrian Yebra-Pimentel E."/>
            <person name="Kuhl H."/>
            <person name="Dirks R.P."/>
            <person name="Guessner J."/>
            <person name="Wuertz S."/>
            <person name="Du K."/>
            <person name="Schartl M."/>
        </authorList>
    </citation>
    <scope>NUCLEOTIDE SEQUENCE</scope>
    <source>
        <strain evidence="4">STURGEONOMICS-FGT-2020</strain>
        <tissue evidence="4">Whole blood</tissue>
    </source>
</reference>
<keyword evidence="1" id="KW-0472">Membrane</keyword>
<dbReference type="EMBL" id="JAGXEW010000014">
    <property type="protein sequence ID" value="KAK1164187.1"/>
    <property type="molecule type" value="Genomic_DNA"/>
</dbReference>
<dbReference type="InterPro" id="IPR002035">
    <property type="entry name" value="VWF_A"/>
</dbReference>
<dbReference type="InterPro" id="IPR013642">
    <property type="entry name" value="CLCA_N"/>
</dbReference>